<keyword evidence="2" id="KW-0732">Signal</keyword>
<dbReference type="EMBL" id="JAFCIX010000114">
    <property type="protein sequence ID" value="KAH6598255.1"/>
    <property type="molecule type" value="Genomic_DNA"/>
</dbReference>
<sequence length="289" mass="32860">MRFYSLVIFTLGSGVVHAGLLQKTLEKIKQVPVAIGLHFKKSHPSQFQSTPIVDPNPSGKYDMEGGPGDSPDGPHLPIPKVRDPGSNRHNLVQFMPQHHPPRSQLPTRHISFSKQKRRSSIRHTPLSRQRRRQSTRHRSLNGQRRRQSTRHIPPNGQKSGLSARHRPPNEQAHESSQLPPPEPAQNPLSDTDKAKYIKQLEETIGLRALEVIKLKVAKNQCTADLEKRQKDLMEPTLRCKRNPVLSSIKKRRKRKALVSLTDERVIDRMLANSEKALHEAEDEFKAVMS</sequence>
<feature type="region of interest" description="Disordered" evidence="1">
    <location>
        <begin position="42"/>
        <end position="189"/>
    </location>
</feature>
<feature type="compositionally biased region" description="Polar residues" evidence="1">
    <location>
        <begin position="104"/>
        <end position="113"/>
    </location>
</feature>
<proteinExistence type="predicted"/>
<dbReference type="Proteomes" id="UP001648503">
    <property type="component" value="Unassembled WGS sequence"/>
</dbReference>
<evidence type="ECO:0000256" key="1">
    <source>
        <dbReference type="SAM" id="MobiDB-lite"/>
    </source>
</evidence>
<evidence type="ECO:0000313" key="3">
    <source>
        <dbReference type="EMBL" id="KAH6598255.1"/>
    </source>
</evidence>
<name>A0ABQ8FH99_9FUNG</name>
<accession>A0ABQ8FH99</accession>
<organism evidence="3 4">
    <name type="scientific">Batrachochytrium salamandrivorans</name>
    <dbReference type="NCBI Taxonomy" id="1357716"/>
    <lineage>
        <taxon>Eukaryota</taxon>
        <taxon>Fungi</taxon>
        <taxon>Fungi incertae sedis</taxon>
        <taxon>Chytridiomycota</taxon>
        <taxon>Chytridiomycota incertae sedis</taxon>
        <taxon>Chytridiomycetes</taxon>
        <taxon>Rhizophydiales</taxon>
        <taxon>Rhizophydiales incertae sedis</taxon>
        <taxon>Batrachochytrium</taxon>
    </lineage>
</organism>
<keyword evidence="4" id="KW-1185">Reference proteome</keyword>
<feature type="chain" id="PRO_5047166225" evidence="2">
    <location>
        <begin position="19"/>
        <end position="289"/>
    </location>
</feature>
<comment type="caution">
    <text evidence="3">The sequence shown here is derived from an EMBL/GenBank/DDBJ whole genome shotgun (WGS) entry which is preliminary data.</text>
</comment>
<evidence type="ECO:0000256" key="2">
    <source>
        <dbReference type="SAM" id="SignalP"/>
    </source>
</evidence>
<evidence type="ECO:0000313" key="4">
    <source>
        <dbReference type="Proteomes" id="UP001648503"/>
    </source>
</evidence>
<gene>
    <name evidence="3" type="ORF">BASA50_003869</name>
</gene>
<protein>
    <submittedName>
        <fullName evidence="3">Uncharacterized protein</fullName>
    </submittedName>
</protein>
<reference evidence="3 4" key="1">
    <citation type="submission" date="2021-02" db="EMBL/GenBank/DDBJ databases">
        <title>Variation within the Batrachochytrium salamandrivorans European outbreak.</title>
        <authorList>
            <person name="Kelly M."/>
            <person name="Pasmans F."/>
            <person name="Shea T.P."/>
            <person name="Munoz J.F."/>
            <person name="Carranza S."/>
            <person name="Cuomo C.A."/>
            <person name="Martel A."/>
        </authorList>
    </citation>
    <scope>NUCLEOTIDE SEQUENCE [LARGE SCALE GENOMIC DNA]</scope>
    <source>
        <strain evidence="3 4">AMFP18/2</strain>
    </source>
</reference>
<feature type="signal peptide" evidence="2">
    <location>
        <begin position="1"/>
        <end position="18"/>
    </location>
</feature>
<feature type="compositionally biased region" description="Basic residues" evidence="1">
    <location>
        <begin position="128"/>
        <end position="149"/>
    </location>
</feature>